<dbReference type="Proteomes" id="UP000268096">
    <property type="component" value="Unassembled WGS sequence"/>
</dbReference>
<evidence type="ECO:0000313" key="1">
    <source>
        <dbReference type="EMBL" id="RMT40249.1"/>
    </source>
</evidence>
<organism evidence="1 2">
    <name type="scientific">Pseudomonas syringae pv. solidagae</name>
    <dbReference type="NCBI Taxonomy" id="264458"/>
    <lineage>
        <taxon>Bacteria</taxon>
        <taxon>Pseudomonadati</taxon>
        <taxon>Pseudomonadota</taxon>
        <taxon>Gammaproteobacteria</taxon>
        <taxon>Pseudomonadales</taxon>
        <taxon>Pseudomonadaceae</taxon>
        <taxon>Pseudomonas</taxon>
        <taxon>Pseudomonas syringae</taxon>
    </lineage>
</organism>
<proteinExistence type="predicted"/>
<reference evidence="1 2" key="1">
    <citation type="submission" date="2018-08" db="EMBL/GenBank/DDBJ databases">
        <title>Recombination of ecologically and evolutionarily significant loci maintains genetic cohesion in the Pseudomonas syringae species complex.</title>
        <authorList>
            <person name="Dillon M."/>
            <person name="Thakur S."/>
            <person name="Almeida R.N.D."/>
            <person name="Weir B.S."/>
            <person name="Guttman D.S."/>
        </authorList>
    </citation>
    <scope>NUCLEOTIDE SEQUENCE [LARGE SCALE GENOMIC DNA]</scope>
    <source>
        <strain evidence="1 2">ICMP 16926</strain>
    </source>
</reference>
<gene>
    <name evidence="1" type="ORF">ALP48_00187</name>
</gene>
<accession>A0A0Q0F4X1</accession>
<dbReference type="AlphaFoldDB" id="A0A0Q0F4X1"/>
<evidence type="ECO:0000313" key="2">
    <source>
        <dbReference type="Proteomes" id="UP000268096"/>
    </source>
</evidence>
<name>A0A0Q0F4X1_PSESX</name>
<dbReference type="EMBL" id="RBTH01000351">
    <property type="protein sequence ID" value="RMT40249.1"/>
    <property type="molecule type" value="Genomic_DNA"/>
</dbReference>
<comment type="caution">
    <text evidence="1">The sequence shown here is derived from an EMBL/GenBank/DDBJ whole genome shotgun (WGS) entry which is preliminary data.</text>
</comment>
<dbReference type="RefSeq" id="WP_024658520.1">
    <property type="nucleotide sequence ID" value="NZ_LJRH01000188.1"/>
</dbReference>
<sequence>MTGLVLLDSDVARKLCQYQLLPELALALSCTLSDFAILPQLKFQLRLATPEAAIKKLGSEAAFAQAKSLVENAQVVEIRLEYLNRLLVLNRPDIEPGEAVLFAALVQHQDARMLSGDKRAFVALSKIGGEPLLAPIWIRCICLEEAIWLILHSGRFEEISTKVRARPDVDSAICSSFGRSAAASKTSVINALSSYMHDLVKETGERYVPSVEKASVAPAAKLHSN</sequence>
<protein>
    <submittedName>
        <fullName evidence="1">Uncharacterized protein</fullName>
    </submittedName>
</protein>